<feature type="modified residue" description="N6-(pyridoxal phosphate)lysine" evidence="4">
    <location>
        <position position="41"/>
    </location>
</feature>
<comment type="catalytic activity">
    <reaction evidence="4">
        <text>L-alanine = D-alanine</text>
        <dbReference type="Rhea" id="RHEA:20249"/>
        <dbReference type="ChEBI" id="CHEBI:57416"/>
        <dbReference type="ChEBI" id="CHEBI:57972"/>
        <dbReference type="EC" id="5.1.1.1"/>
    </reaction>
</comment>
<keyword evidence="7" id="KW-1185">Reference proteome</keyword>
<dbReference type="EC" id="5.1.1.1" evidence="4"/>
<dbReference type="InterPro" id="IPR029066">
    <property type="entry name" value="PLP-binding_barrel"/>
</dbReference>
<dbReference type="PANTHER" id="PTHR30511:SF0">
    <property type="entry name" value="ALANINE RACEMASE, CATABOLIC-RELATED"/>
    <property type="match status" value="1"/>
</dbReference>
<feature type="active site" description="Proton acceptor; specific for L-alanine" evidence="4">
    <location>
        <position position="270"/>
    </location>
</feature>
<dbReference type="PROSITE" id="PS00395">
    <property type="entry name" value="ALANINE_RACEMASE"/>
    <property type="match status" value="1"/>
</dbReference>
<dbReference type="Pfam" id="PF01168">
    <property type="entry name" value="Ala_racemase_N"/>
    <property type="match status" value="1"/>
</dbReference>
<evidence type="ECO:0000259" key="5">
    <source>
        <dbReference type="SMART" id="SM01005"/>
    </source>
</evidence>
<dbReference type="InterPro" id="IPR011079">
    <property type="entry name" value="Ala_racemase_C"/>
</dbReference>
<dbReference type="CDD" id="cd00430">
    <property type="entry name" value="PLPDE_III_AR"/>
    <property type="match status" value="1"/>
</dbReference>
<comment type="caution">
    <text evidence="6">The sequence shown here is derived from an EMBL/GenBank/DDBJ whole genome shotgun (WGS) entry which is preliminary data.</text>
</comment>
<evidence type="ECO:0000256" key="3">
    <source>
        <dbReference type="ARBA" id="ARBA00023235"/>
    </source>
</evidence>
<comment type="pathway">
    <text evidence="4">Amino-acid biosynthesis; D-alanine biosynthesis; D-alanine from L-alanine: step 1/1.</text>
</comment>
<dbReference type="Pfam" id="PF00842">
    <property type="entry name" value="Ala_racemase_C"/>
    <property type="match status" value="1"/>
</dbReference>
<dbReference type="SUPFAM" id="SSF51419">
    <property type="entry name" value="PLP-binding barrel"/>
    <property type="match status" value="1"/>
</dbReference>
<protein>
    <recommendedName>
        <fullName evidence="4">Alanine racemase</fullName>
        <ecNumber evidence="4">5.1.1.1</ecNumber>
    </recommendedName>
</protein>
<reference evidence="6 7" key="1">
    <citation type="submission" date="2021-01" db="EMBL/GenBank/DDBJ databases">
        <title>Genomic Encyclopedia of Type Strains, Phase IV (KMG-IV): sequencing the most valuable type-strain genomes for metagenomic binning, comparative biology and taxonomic classification.</title>
        <authorList>
            <person name="Goeker M."/>
        </authorList>
    </citation>
    <scope>NUCLEOTIDE SEQUENCE [LARGE SCALE GENOMIC DNA]</scope>
    <source>
        <strain evidence="6 7">DSM 24436</strain>
    </source>
</reference>
<evidence type="ECO:0000313" key="6">
    <source>
        <dbReference type="EMBL" id="MBM7561928.1"/>
    </source>
</evidence>
<feature type="binding site" evidence="4">
    <location>
        <position position="139"/>
    </location>
    <ligand>
        <name>substrate</name>
    </ligand>
</feature>
<dbReference type="HAMAP" id="MF_01201">
    <property type="entry name" value="Ala_racemase"/>
    <property type="match status" value="1"/>
</dbReference>
<dbReference type="InterPro" id="IPR000821">
    <property type="entry name" value="Ala_racemase"/>
</dbReference>
<feature type="domain" description="Alanine racemase C-terminal" evidence="5">
    <location>
        <begin position="249"/>
        <end position="376"/>
    </location>
</feature>
<name>A0ABS2MR81_9FIRM</name>
<feature type="active site" description="Proton acceptor; specific for D-alanine" evidence="4">
    <location>
        <position position="41"/>
    </location>
</feature>
<dbReference type="Gene3D" id="3.20.20.10">
    <property type="entry name" value="Alanine racemase"/>
    <property type="match status" value="1"/>
</dbReference>
<dbReference type="InterPro" id="IPR020622">
    <property type="entry name" value="Ala_racemase_pyridoxalP-BS"/>
</dbReference>
<dbReference type="InterPro" id="IPR001608">
    <property type="entry name" value="Ala_racemase_N"/>
</dbReference>
<feature type="binding site" evidence="4">
    <location>
        <position position="318"/>
    </location>
    <ligand>
        <name>substrate</name>
    </ligand>
</feature>
<comment type="function">
    <text evidence="4">Catalyzes the interconversion of L-alanine and D-alanine. May also act on other amino acids.</text>
</comment>
<accession>A0ABS2MR81</accession>
<evidence type="ECO:0000256" key="4">
    <source>
        <dbReference type="HAMAP-Rule" id="MF_01201"/>
    </source>
</evidence>
<dbReference type="Proteomes" id="UP000767854">
    <property type="component" value="Unassembled WGS sequence"/>
</dbReference>
<gene>
    <name evidence="6" type="ORF">JOC49_001471</name>
</gene>
<dbReference type="RefSeq" id="WP_204663896.1">
    <property type="nucleotide sequence ID" value="NZ_JAFBDT010000010.1"/>
</dbReference>
<dbReference type="SUPFAM" id="SSF50621">
    <property type="entry name" value="Alanine racemase C-terminal domain-like"/>
    <property type="match status" value="1"/>
</dbReference>
<dbReference type="SMART" id="SM01005">
    <property type="entry name" value="Ala_racemase_C"/>
    <property type="match status" value="1"/>
</dbReference>
<organism evidence="6 7">
    <name type="scientific">Fusibacter tunisiensis</name>
    <dbReference type="NCBI Taxonomy" id="1008308"/>
    <lineage>
        <taxon>Bacteria</taxon>
        <taxon>Bacillati</taxon>
        <taxon>Bacillota</taxon>
        <taxon>Clostridia</taxon>
        <taxon>Eubacteriales</taxon>
        <taxon>Eubacteriales Family XII. Incertae Sedis</taxon>
        <taxon>Fusibacter</taxon>
    </lineage>
</organism>
<dbReference type="EMBL" id="JAFBDT010000010">
    <property type="protein sequence ID" value="MBM7561928.1"/>
    <property type="molecule type" value="Genomic_DNA"/>
</dbReference>
<dbReference type="NCBIfam" id="TIGR00492">
    <property type="entry name" value="alr"/>
    <property type="match status" value="1"/>
</dbReference>
<sequence length="393" mass="43632">MQFDGSTRPVWAEVNLDHLAHNIREVKRSVLETTLVTAVIKADGYGHGAVEIGQTLLDNGADRFAVATLSEAIQLRHHFRDVPIMVLGYTPITLHKQILDHQIIQTIYAYEQAESLNKVATALKSLARVHIKIDTGMRRLGMPVDETTVKTILKMNALKNLEIEGIFTHFAVADERDKSFTNLQVSRFMEVVSELEKAGLAIPIKHVSNSAGIIDCPEYQFDMVRAGIMLYGLYPSKEVDHTRIRLKEVMSLKAEIAQVKWVESGEGISYGLKYKVGGPSQIATLPLGYADGYSRLLSFKAQAIVKGQVKPIVGRICMDQCMMEVNGLDVASGDCVTLFGKVGALEISIDTVAQWLGTINYEVVCMIGKRVPRRYISQGQVVHNVDYNLKNMV</sequence>
<dbReference type="PANTHER" id="PTHR30511">
    <property type="entry name" value="ALANINE RACEMASE"/>
    <property type="match status" value="1"/>
</dbReference>
<evidence type="ECO:0000313" key="7">
    <source>
        <dbReference type="Proteomes" id="UP000767854"/>
    </source>
</evidence>
<keyword evidence="3 4" id="KW-0413">Isomerase</keyword>
<dbReference type="GO" id="GO:0008784">
    <property type="term" value="F:alanine racemase activity"/>
    <property type="evidence" value="ECO:0007669"/>
    <property type="project" value="UniProtKB-EC"/>
</dbReference>
<comment type="cofactor">
    <cofactor evidence="1 4">
        <name>pyridoxal 5'-phosphate</name>
        <dbReference type="ChEBI" id="CHEBI:597326"/>
    </cofactor>
</comment>
<dbReference type="InterPro" id="IPR009006">
    <property type="entry name" value="Ala_racemase/Decarboxylase_C"/>
</dbReference>
<dbReference type="PRINTS" id="PR00992">
    <property type="entry name" value="ALARACEMASE"/>
</dbReference>
<dbReference type="Gene3D" id="2.40.37.10">
    <property type="entry name" value="Lyase, Ornithine Decarboxylase, Chain A, domain 1"/>
    <property type="match status" value="1"/>
</dbReference>
<comment type="similarity">
    <text evidence="4">Belongs to the alanine racemase family.</text>
</comment>
<proteinExistence type="inferred from homology"/>
<evidence type="ECO:0000256" key="2">
    <source>
        <dbReference type="ARBA" id="ARBA00022898"/>
    </source>
</evidence>
<keyword evidence="2 4" id="KW-0663">Pyridoxal phosphate</keyword>
<evidence type="ECO:0000256" key="1">
    <source>
        <dbReference type="ARBA" id="ARBA00001933"/>
    </source>
</evidence>